<accession>F9W8A4</accession>
<organism evidence="2 3">
    <name type="scientific">Trypanosoma congolense (strain IL3000)</name>
    <dbReference type="NCBI Taxonomy" id="1068625"/>
    <lineage>
        <taxon>Eukaryota</taxon>
        <taxon>Discoba</taxon>
        <taxon>Euglenozoa</taxon>
        <taxon>Kinetoplastea</taxon>
        <taxon>Metakinetoplastina</taxon>
        <taxon>Trypanosomatida</taxon>
        <taxon>Trypanosomatidae</taxon>
        <taxon>Trypanosoma</taxon>
        <taxon>Nannomonas</taxon>
    </lineage>
</organism>
<dbReference type="EMBL" id="CAEQ01001154">
    <property type="protein sequence ID" value="CCD13435.1"/>
    <property type="molecule type" value="Genomic_DNA"/>
</dbReference>
<comment type="caution">
    <text evidence="2">The sequence shown here is derived from an EMBL/GenBank/DDBJ whole genome shotgun (WGS) entry which is preliminary data.</text>
</comment>
<dbReference type="VEuPathDB" id="TriTrypDB:TcIL3000_0_41840"/>
<dbReference type="Proteomes" id="UP000000702">
    <property type="component" value="Unassembled WGS sequence"/>
</dbReference>
<sequence length="188" mass="21540">MTFKIPYLTFIPVRCYLFLNLAPLYYRHLPNSSFLPSFNVRDVFLCDYSPDVPVASEMGFPCSGGCGAHPFLPCMARINAVPVHILLYYIFSTFIGFFPLCYWLPFIYYYLMLMFYCSLSVQVRGGPLYISSLCFPLLMCMGFIEFPESSHTLVPKVVAPQLFSLFFIRGTVRSEPHLSFCLPFLSSV</sequence>
<gene>
    <name evidence="2" type="ORF">TCIL3000_0_41840</name>
</gene>
<keyword evidence="1" id="KW-0472">Membrane</keyword>
<proteinExistence type="predicted"/>
<feature type="transmembrane region" description="Helical" evidence="1">
    <location>
        <begin position="85"/>
        <end position="108"/>
    </location>
</feature>
<keyword evidence="1" id="KW-0812">Transmembrane</keyword>
<reference evidence="2 3" key="2">
    <citation type="journal article" date="2012" name="Proc. Natl. Acad. Sci. U.S.A.">
        <title>Antigenic diversity is generated by distinct evolutionary mechanisms in African trypanosome species.</title>
        <authorList>
            <person name="Jackson A.P."/>
            <person name="Berry A."/>
            <person name="Aslett M."/>
            <person name="Allison H.C."/>
            <person name="Burton P."/>
            <person name="Vavrova-Anderson J."/>
            <person name="Brown R."/>
            <person name="Browne H."/>
            <person name="Corton N."/>
            <person name="Hauser H."/>
            <person name="Gamble J."/>
            <person name="Gilderthorp R."/>
            <person name="Marcello L."/>
            <person name="McQuillan J."/>
            <person name="Otto T.D."/>
            <person name="Quail M.A."/>
            <person name="Sanders M.J."/>
            <person name="van Tonder A."/>
            <person name="Ginger M.L."/>
            <person name="Field M.C."/>
            <person name="Barry J.D."/>
            <person name="Hertz-Fowler C."/>
            <person name="Berriman M."/>
        </authorList>
    </citation>
    <scope>NUCLEOTIDE SEQUENCE [LARGE SCALE GENOMIC DNA]</scope>
    <source>
        <strain evidence="2 3">IL3000</strain>
    </source>
</reference>
<evidence type="ECO:0000313" key="3">
    <source>
        <dbReference type="Proteomes" id="UP000000702"/>
    </source>
</evidence>
<name>F9W8A4_TRYCI</name>
<keyword evidence="1" id="KW-1133">Transmembrane helix</keyword>
<keyword evidence="3" id="KW-1185">Reference proteome</keyword>
<protein>
    <submittedName>
        <fullName evidence="2">WGS project CAEQ00000000 data, annotated contig 1721</fullName>
    </submittedName>
</protein>
<evidence type="ECO:0000313" key="2">
    <source>
        <dbReference type="EMBL" id="CCD13435.1"/>
    </source>
</evidence>
<evidence type="ECO:0000256" key="1">
    <source>
        <dbReference type="SAM" id="Phobius"/>
    </source>
</evidence>
<reference evidence="3" key="1">
    <citation type="submission" date="2011-07" db="EMBL/GenBank/DDBJ databases">
        <title>Divergent evolution of antigenic variation in African trypanosomes.</title>
        <authorList>
            <person name="Jackson A.P."/>
            <person name="Berry A."/>
            <person name="Allison H.C."/>
            <person name="Burton P."/>
            <person name="Anderson J."/>
            <person name="Aslett M."/>
            <person name="Brown R."/>
            <person name="Corton N."/>
            <person name="Harris D."/>
            <person name="Hauser H."/>
            <person name="Gamble J."/>
            <person name="Gilderthorp R."/>
            <person name="McQuillan J."/>
            <person name="Quail M.A."/>
            <person name="Sanders M."/>
            <person name="Van Tonder A."/>
            <person name="Ginger M.L."/>
            <person name="Donelson J.E."/>
            <person name="Field M.C."/>
            <person name="Barry J.D."/>
            <person name="Berriman M."/>
            <person name="Hertz-Fowler C."/>
        </authorList>
    </citation>
    <scope>NUCLEOTIDE SEQUENCE [LARGE SCALE GENOMIC DNA]</scope>
    <source>
        <strain evidence="3">IL3000</strain>
    </source>
</reference>
<dbReference type="AlphaFoldDB" id="F9W8A4"/>